<organism evidence="3">
    <name type="scientific">Naegleria gruberi</name>
    <name type="common">Amoeba</name>
    <dbReference type="NCBI Taxonomy" id="5762"/>
    <lineage>
        <taxon>Eukaryota</taxon>
        <taxon>Discoba</taxon>
        <taxon>Heterolobosea</taxon>
        <taxon>Tetramitia</taxon>
        <taxon>Eutetramitia</taxon>
        <taxon>Vahlkampfiidae</taxon>
        <taxon>Naegleria</taxon>
    </lineage>
</organism>
<keyword evidence="3" id="KW-1185">Reference proteome</keyword>
<proteinExistence type="predicted"/>
<dbReference type="GeneID" id="8862163"/>
<dbReference type="AlphaFoldDB" id="D2V3S9"/>
<evidence type="ECO:0000256" key="1">
    <source>
        <dbReference type="SAM" id="MobiDB-lite"/>
    </source>
</evidence>
<evidence type="ECO:0000313" key="3">
    <source>
        <dbReference type="Proteomes" id="UP000006671"/>
    </source>
</evidence>
<protein>
    <submittedName>
        <fullName evidence="2">Uncharacterized protein</fullName>
    </submittedName>
</protein>
<dbReference type="InParanoid" id="D2V3S9"/>
<feature type="compositionally biased region" description="Basic residues" evidence="1">
    <location>
        <begin position="197"/>
        <end position="206"/>
    </location>
</feature>
<dbReference type="VEuPathDB" id="AmoebaDB:NAEGRDRAFT_57034"/>
<feature type="region of interest" description="Disordered" evidence="1">
    <location>
        <begin position="169"/>
        <end position="208"/>
    </location>
</feature>
<dbReference type="Proteomes" id="UP000006671">
    <property type="component" value="Unassembled WGS sequence"/>
</dbReference>
<name>D2V3S9_NAEGR</name>
<dbReference type="KEGG" id="ngr:NAEGRDRAFT_57034"/>
<dbReference type="EMBL" id="GG738851">
    <property type="protein sequence ID" value="EFC48407.1"/>
    <property type="molecule type" value="Genomic_DNA"/>
</dbReference>
<accession>D2V3S9</accession>
<reference evidence="2 3" key="1">
    <citation type="journal article" date="2010" name="Cell">
        <title>The genome of Naegleria gruberi illuminates early eukaryotic versatility.</title>
        <authorList>
            <person name="Fritz-Laylin L.K."/>
            <person name="Prochnik S.E."/>
            <person name="Ginger M.L."/>
            <person name="Dacks J.B."/>
            <person name="Carpenter M.L."/>
            <person name="Field M.C."/>
            <person name="Kuo A."/>
            <person name="Paredez A."/>
            <person name="Chapman J."/>
            <person name="Pham J."/>
            <person name="Shu S."/>
            <person name="Neupane R."/>
            <person name="Cipriano M."/>
            <person name="Mancuso J."/>
            <person name="Tu H."/>
            <person name="Salamov A."/>
            <person name="Lindquist E."/>
            <person name="Shapiro H."/>
            <person name="Lucas S."/>
            <person name="Grigoriev I.V."/>
            <person name="Cande W.Z."/>
            <person name="Fulton C."/>
            <person name="Rokhsar D.S."/>
            <person name="Dawson S.C."/>
        </authorList>
    </citation>
    <scope>NUCLEOTIDE SEQUENCE [LARGE SCALE GENOMIC DNA]</scope>
    <source>
        <strain evidence="2 3">NEG-M</strain>
    </source>
</reference>
<sequence>MVLGFFLTNKKQRSDNFTSLPEGGSSYSLMSKTIHRIDDDIVIGQHLGLEDLDLHSENRKSSHSIRYSKSTHDLKPIKLSNPNKWFEVIDLLKDTIFEYVPLMDLSNRVAKSCFQLKSMVTNFVGSRQAQWWAQQWLWTYFSNPHDSIFYTRSLFSYGVPLSSCPSPSPLSNSSSSSSIMTSFSTPAHDRPRIINGRLKRRNKHKRNEPSMVPDRVLIGFVDQHTEGSCKYKSFHAFKVSFEQIIDMYESKLRKNEYKANQAEVRLEKDPILYEVLQSNHTDSTSFVSSATKLFSIKGILGDLIKSLRYSASGRAGVANGEFIKEINRQLSNAFEQEGDYRKTRVQPLPAPIFKHFREQFITFLKALIYGWWPLCYSGQLVIKRAKFVKRVVSKGVDISMPLFSTNIVKIVSIVYESKDKDPITLFSFVYEKEVQN</sequence>
<gene>
    <name evidence="2" type="ORF">NAEGRDRAFT_57034</name>
</gene>
<feature type="compositionally biased region" description="Low complexity" evidence="1">
    <location>
        <begin position="169"/>
        <end position="186"/>
    </location>
</feature>
<dbReference type="RefSeq" id="XP_002681151.1">
    <property type="nucleotide sequence ID" value="XM_002681105.1"/>
</dbReference>
<evidence type="ECO:0000313" key="2">
    <source>
        <dbReference type="EMBL" id="EFC48407.1"/>
    </source>
</evidence>